<sequence>MRIAIVGGGVAGLSALWELNKYSDHDVHIYEKADWWGGHAHTVQFQRPGKEKCDIDTAFIAINEKNYPNFYKFLVDSGIELIKTTMSFSLSRDRGKFEWASNDLWALFCQRSNFFKPRVYRMMWDILRFNLFAIDFLLENGEAEGLSIGEYLDREGYSQAFKEDYLLPLTAGIWSIPPEKVALDFPAMALIRFFHNHQMLQLWGKPSWLTIKGGSTHTDQAVQLLGSDISREEKDLLGNCNWSANQCVVHYDENLMPIRKKAWTAWNYLTSTSYIHPSHESKTSASEVSSISM</sequence>
<accession>A0A1B9IC49</accession>
<dbReference type="InterPro" id="IPR050464">
    <property type="entry name" value="Zeta_carotene_desat/Oxidored"/>
</dbReference>
<dbReference type="SUPFAM" id="SSF51905">
    <property type="entry name" value="FAD/NAD(P)-binding domain"/>
    <property type="match status" value="1"/>
</dbReference>
<organism evidence="1">
    <name type="scientific">Kwoniella pini CBS 10737</name>
    <dbReference type="NCBI Taxonomy" id="1296096"/>
    <lineage>
        <taxon>Eukaryota</taxon>
        <taxon>Fungi</taxon>
        <taxon>Dikarya</taxon>
        <taxon>Basidiomycota</taxon>
        <taxon>Agaricomycotina</taxon>
        <taxon>Tremellomycetes</taxon>
        <taxon>Tremellales</taxon>
        <taxon>Cryptococcaceae</taxon>
        <taxon>Kwoniella</taxon>
    </lineage>
</organism>
<dbReference type="EMBL" id="KI894007">
    <property type="protein sequence ID" value="OCF52950.1"/>
    <property type="molecule type" value="Genomic_DNA"/>
</dbReference>
<reference evidence="1" key="1">
    <citation type="submission" date="2013-07" db="EMBL/GenBank/DDBJ databases">
        <title>The Genome Sequence of Cryptococcus pinus CBS10737.</title>
        <authorList>
            <consortium name="The Broad Institute Genome Sequencing Platform"/>
            <person name="Cuomo C."/>
            <person name="Litvintseva A."/>
            <person name="Chen Y."/>
            <person name="Heitman J."/>
            <person name="Sun S."/>
            <person name="Springer D."/>
            <person name="Dromer F."/>
            <person name="Young S.K."/>
            <person name="Zeng Q."/>
            <person name="Gargeya S."/>
            <person name="Fitzgerald M."/>
            <person name="Abouelleil A."/>
            <person name="Alvarado L."/>
            <person name="Berlin A.M."/>
            <person name="Chapman S.B."/>
            <person name="Dewar J."/>
            <person name="Goldberg J."/>
            <person name="Griggs A."/>
            <person name="Gujja S."/>
            <person name="Hansen M."/>
            <person name="Howarth C."/>
            <person name="Imamovic A."/>
            <person name="Larimer J."/>
            <person name="McCowan C."/>
            <person name="Murphy C."/>
            <person name="Pearson M."/>
            <person name="Priest M."/>
            <person name="Roberts A."/>
            <person name="Saif S."/>
            <person name="Shea T."/>
            <person name="Sykes S."/>
            <person name="Wortman J."/>
            <person name="Nusbaum C."/>
            <person name="Birren B."/>
        </authorList>
    </citation>
    <scope>NUCLEOTIDE SEQUENCE [LARGE SCALE GENOMIC DNA]</scope>
    <source>
        <strain evidence="1">CBS 10737</strain>
    </source>
</reference>
<dbReference type="PANTHER" id="PTHR42923">
    <property type="entry name" value="PROTOPORPHYRINOGEN OXIDASE"/>
    <property type="match status" value="1"/>
</dbReference>
<dbReference type="Gene3D" id="1.10.405.20">
    <property type="match status" value="1"/>
</dbReference>
<dbReference type="Gene3D" id="3.50.50.60">
    <property type="entry name" value="FAD/NAD(P)-binding domain"/>
    <property type="match status" value="1"/>
</dbReference>
<evidence type="ECO:0000313" key="1">
    <source>
        <dbReference type="EMBL" id="OCF52950.1"/>
    </source>
</evidence>
<dbReference type="GO" id="GO:0016491">
    <property type="term" value="F:oxidoreductase activity"/>
    <property type="evidence" value="ECO:0007669"/>
    <property type="project" value="TreeGrafter"/>
</dbReference>
<protein>
    <submittedName>
        <fullName evidence="1">Amine oxidase</fullName>
    </submittedName>
</protein>
<dbReference type="PANTHER" id="PTHR42923:SF17">
    <property type="entry name" value="AMINE OXIDASE DOMAIN-CONTAINING PROTEIN"/>
    <property type="match status" value="1"/>
</dbReference>
<dbReference type="InterPro" id="IPR036188">
    <property type="entry name" value="FAD/NAD-bd_sf"/>
</dbReference>
<dbReference type="AlphaFoldDB" id="A0A1B9IC49"/>
<dbReference type="FunFam" id="1.10.405.20:FF:000001">
    <property type="entry name" value="Amine oxidase"/>
    <property type="match status" value="1"/>
</dbReference>
<dbReference type="STRING" id="1296096.A0A1B9IC49"/>
<name>A0A1B9IC49_9TREE</name>
<proteinExistence type="predicted"/>
<gene>
    <name evidence="1" type="ORF">I206_00251</name>
</gene>
<dbReference type="Pfam" id="PF13450">
    <property type="entry name" value="NAD_binding_8"/>
    <property type="match status" value="1"/>
</dbReference>
<reference evidence="1" key="2">
    <citation type="submission" date="2016-07" db="EMBL/GenBank/DDBJ databases">
        <title>Evolution of pathogenesis and genome organization in the Tremellales.</title>
        <authorList>
            <person name="Cuomo C."/>
            <person name="Litvintseva A."/>
            <person name="Heitman J."/>
            <person name="Chen Y."/>
            <person name="Sun S."/>
            <person name="Springer D."/>
            <person name="Dromer F."/>
            <person name="Young S."/>
            <person name="Zeng Q."/>
            <person name="Chapman S."/>
            <person name="Gujja S."/>
            <person name="Saif S."/>
            <person name="Birren B."/>
        </authorList>
    </citation>
    <scope>NUCLEOTIDE SEQUENCE</scope>
    <source>
        <strain evidence="1">CBS 10737</strain>
    </source>
</reference>
<dbReference type="OrthoDB" id="5977668at2759"/>